<dbReference type="Proteomes" id="UP000198635">
    <property type="component" value="Unassembled WGS sequence"/>
</dbReference>
<protein>
    <submittedName>
        <fullName evidence="1">Uncharacterized protein</fullName>
    </submittedName>
</protein>
<dbReference type="STRING" id="52560.SAMN04488082_11691"/>
<sequence length="273" mass="30676">MTTLPEDKEVRGQVYLCQTGTCVSCGSCCGLYNMADLSRERLHAILCARTNSFASVPRTIDGLLAFEQERLRIEGASAPTRDFHHCVFVGLIRDEGERVGCLLHPLALGNGGIDWRGLSFYGGAACKYFFCPSYDELESRIKRLAREVLDDWYEYGLIIPEHRFLAAMVGAVESRLGFALDADALAEDGKRALADLLRLKLNWPFRDEKTPLAWNFFSTKDTSRPVLITSTHVQDPQLLAIMHELDTRPEHAAHAQKSLLEHLERAARILRAK</sequence>
<evidence type="ECO:0000313" key="2">
    <source>
        <dbReference type="Proteomes" id="UP000198635"/>
    </source>
</evidence>
<dbReference type="EMBL" id="FORX01000016">
    <property type="protein sequence ID" value="SFK19227.1"/>
    <property type="molecule type" value="Genomic_DNA"/>
</dbReference>
<organism evidence="1 2">
    <name type="scientific">Desulfomicrobium apsheronum</name>
    <dbReference type="NCBI Taxonomy" id="52560"/>
    <lineage>
        <taxon>Bacteria</taxon>
        <taxon>Pseudomonadati</taxon>
        <taxon>Thermodesulfobacteriota</taxon>
        <taxon>Desulfovibrionia</taxon>
        <taxon>Desulfovibrionales</taxon>
        <taxon>Desulfomicrobiaceae</taxon>
        <taxon>Desulfomicrobium</taxon>
    </lineage>
</organism>
<accession>A0A1I3XHZ0</accession>
<dbReference type="AlphaFoldDB" id="A0A1I3XHZ0"/>
<name>A0A1I3XHZ0_9BACT</name>
<keyword evidence="2" id="KW-1185">Reference proteome</keyword>
<reference evidence="2" key="1">
    <citation type="submission" date="2016-10" db="EMBL/GenBank/DDBJ databases">
        <authorList>
            <person name="Varghese N."/>
            <person name="Submissions S."/>
        </authorList>
    </citation>
    <scope>NUCLEOTIDE SEQUENCE [LARGE SCALE GENOMIC DNA]</scope>
    <source>
        <strain evidence="2">DSM 5918</strain>
    </source>
</reference>
<proteinExistence type="predicted"/>
<dbReference type="RefSeq" id="WP_092377139.1">
    <property type="nucleotide sequence ID" value="NZ_FORX01000016.1"/>
</dbReference>
<evidence type="ECO:0000313" key="1">
    <source>
        <dbReference type="EMBL" id="SFK19227.1"/>
    </source>
</evidence>
<gene>
    <name evidence="1" type="ORF">SAMN04488082_11691</name>
</gene>
<dbReference type="OrthoDB" id="5470322at2"/>